<feature type="compositionally biased region" description="Basic and acidic residues" evidence="1">
    <location>
        <begin position="52"/>
        <end position="64"/>
    </location>
</feature>
<accession>A0A7R8ZBK1</accession>
<dbReference type="EMBL" id="OA567478">
    <property type="protein sequence ID" value="CAD7200412.1"/>
    <property type="molecule type" value="Genomic_DNA"/>
</dbReference>
<gene>
    <name evidence="2" type="ORF">TDIB3V08_LOCUS6632</name>
</gene>
<sequence>MEASSTLISSSWCNDPETIREDDESLEQTGSDTSPYKITNNNNQQHPNHRANGHEVTHEMSTEL</sequence>
<evidence type="ECO:0000313" key="2">
    <source>
        <dbReference type="EMBL" id="CAD7200412.1"/>
    </source>
</evidence>
<dbReference type="AlphaFoldDB" id="A0A7R8ZBK1"/>
<feature type="compositionally biased region" description="Polar residues" evidence="1">
    <location>
        <begin position="27"/>
        <end position="46"/>
    </location>
</feature>
<name>A0A7R8ZBK1_TIMDO</name>
<proteinExistence type="predicted"/>
<feature type="compositionally biased region" description="Polar residues" evidence="1">
    <location>
        <begin position="1"/>
        <end position="13"/>
    </location>
</feature>
<organism evidence="2">
    <name type="scientific">Timema douglasi</name>
    <name type="common">Walking stick</name>
    <dbReference type="NCBI Taxonomy" id="61478"/>
    <lineage>
        <taxon>Eukaryota</taxon>
        <taxon>Metazoa</taxon>
        <taxon>Ecdysozoa</taxon>
        <taxon>Arthropoda</taxon>
        <taxon>Hexapoda</taxon>
        <taxon>Insecta</taxon>
        <taxon>Pterygota</taxon>
        <taxon>Neoptera</taxon>
        <taxon>Polyneoptera</taxon>
        <taxon>Phasmatodea</taxon>
        <taxon>Timematodea</taxon>
        <taxon>Timematoidea</taxon>
        <taxon>Timematidae</taxon>
        <taxon>Timema</taxon>
    </lineage>
</organism>
<feature type="region of interest" description="Disordered" evidence="1">
    <location>
        <begin position="1"/>
        <end position="64"/>
    </location>
</feature>
<evidence type="ECO:0000256" key="1">
    <source>
        <dbReference type="SAM" id="MobiDB-lite"/>
    </source>
</evidence>
<protein>
    <submittedName>
        <fullName evidence="2">Uncharacterized protein</fullName>
    </submittedName>
</protein>
<reference evidence="2" key="1">
    <citation type="submission" date="2020-11" db="EMBL/GenBank/DDBJ databases">
        <authorList>
            <person name="Tran Van P."/>
        </authorList>
    </citation>
    <scope>NUCLEOTIDE SEQUENCE</scope>
</reference>